<reference evidence="2 3" key="1">
    <citation type="submission" date="2017-11" db="EMBL/GenBank/DDBJ databases">
        <authorList>
            <person name="Han C.G."/>
        </authorList>
    </citation>
    <scope>NUCLEOTIDE SEQUENCE [LARGE SCALE GENOMIC DNA]</scope>
    <source>
        <strain evidence="2 3">HCNT1</strain>
    </source>
</reference>
<gene>
    <name evidence="2" type="ORF">CWR43_05000</name>
</gene>
<dbReference type="Proteomes" id="UP000232164">
    <property type="component" value="Unassembled WGS sequence"/>
</dbReference>
<dbReference type="RefSeq" id="WP_100770540.1">
    <property type="nucleotide sequence ID" value="NZ_PIQN01000003.1"/>
</dbReference>
<evidence type="ECO:0000313" key="2">
    <source>
        <dbReference type="EMBL" id="PKA45149.1"/>
    </source>
</evidence>
<dbReference type="EMBL" id="PIQN01000003">
    <property type="protein sequence ID" value="PKA45149.1"/>
    <property type="molecule type" value="Genomic_DNA"/>
</dbReference>
<accession>A0A2N0DGA7</accession>
<reference evidence="2 3" key="2">
    <citation type="submission" date="2017-12" db="EMBL/GenBank/DDBJ databases">
        <title>Genome sequence of Rhizobium sullae HCNT1 isolated from Sulla coronaria nodules and featuring peculiar denitrification phenotypes.</title>
        <authorList>
            <person name="De Diego-Diaz B."/>
            <person name="Treu L."/>
            <person name="Campanaro S."/>
            <person name="Da Silva Duarte V."/>
            <person name="Basaglia M."/>
            <person name="Favaro L."/>
            <person name="Casella S."/>
            <person name="Squartini A."/>
        </authorList>
    </citation>
    <scope>NUCLEOTIDE SEQUENCE [LARGE SCALE GENOMIC DNA]</scope>
    <source>
        <strain evidence="2 3">HCNT1</strain>
    </source>
</reference>
<proteinExistence type="predicted"/>
<sequence>MTTADDDSSPKDLPDILPSSGARWQITGHLEHLADRARVYVEPASSINNRKAYASEGKHFGA</sequence>
<comment type="caution">
    <text evidence="2">The sequence shown here is derived from an EMBL/GenBank/DDBJ whole genome shotgun (WGS) entry which is preliminary data.</text>
</comment>
<evidence type="ECO:0000256" key="1">
    <source>
        <dbReference type="SAM" id="MobiDB-lite"/>
    </source>
</evidence>
<feature type="region of interest" description="Disordered" evidence="1">
    <location>
        <begin position="1"/>
        <end position="20"/>
    </location>
</feature>
<dbReference type="AlphaFoldDB" id="A0A2N0DGA7"/>
<evidence type="ECO:0000313" key="3">
    <source>
        <dbReference type="Proteomes" id="UP000232164"/>
    </source>
</evidence>
<name>A0A2N0DGA7_RHISU</name>
<organism evidence="2 3">
    <name type="scientific">Rhizobium sullae</name>
    <name type="common">Rhizobium hedysari</name>
    <dbReference type="NCBI Taxonomy" id="50338"/>
    <lineage>
        <taxon>Bacteria</taxon>
        <taxon>Pseudomonadati</taxon>
        <taxon>Pseudomonadota</taxon>
        <taxon>Alphaproteobacteria</taxon>
        <taxon>Hyphomicrobiales</taxon>
        <taxon>Rhizobiaceae</taxon>
        <taxon>Rhizobium/Agrobacterium group</taxon>
        <taxon>Rhizobium</taxon>
    </lineage>
</organism>
<protein>
    <submittedName>
        <fullName evidence="2">Uncharacterized protein</fullName>
    </submittedName>
</protein>
<dbReference type="STRING" id="1041146.GCA_000427985_05159"/>